<dbReference type="AlphaFoldDB" id="A0A401ZZQ2"/>
<proteinExistence type="predicted"/>
<feature type="transmembrane region" description="Helical" evidence="1">
    <location>
        <begin position="88"/>
        <end position="110"/>
    </location>
</feature>
<feature type="transmembrane region" description="Helical" evidence="1">
    <location>
        <begin position="48"/>
        <end position="68"/>
    </location>
</feature>
<evidence type="ECO:0000313" key="3">
    <source>
        <dbReference type="Proteomes" id="UP000287352"/>
    </source>
</evidence>
<keyword evidence="1" id="KW-0812">Transmembrane</keyword>
<evidence type="ECO:0000313" key="2">
    <source>
        <dbReference type="EMBL" id="GCE12323.1"/>
    </source>
</evidence>
<evidence type="ECO:0000256" key="1">
    <source>
        <dbReference type="SAM" id="Phobius"/>
    </source>
</evidence>
<name>A0A401ZZQ2_9CHLR</name>
<reference evidence="3" key="1">
    <citation type="submission" date="2018-12" db="EMBL/GenBank/DDBJ databases">
        <title>Tengunoibacter tsumagoiensis gen. nov., sp. nov., Dictyobacter kobayashii sp. nov., D. alpinus sp. nov., and D. joshuensis sp. nov. and description of Dictyobacteraceae fam. nov. within the order Ktedonobacterales isolated from Tengu-no-mugimeshi.</title>
        <authorList>
            <person name="Wang C.M."/>
            <person name="Zheng Y."/>
            <person name="Sakai Y."/>
            <person name="Toyoda A."/>
            <person name="Minakuchi Y."/>
            <person name="Abe K."/>
            <person name="Yokota A."/>
            <person name="Yabe S."/>
        </authorList>
    </citation>
    <scope>NUCLEOTIDE SEQUENCE [LARGE SCALE GENOMIC DNA]</scope>
    <source>
        <strain evidence="3">Uno3</strain>
    </source>
</reference>
<gene>
    <name evidence="2" type="ORF">KTT_21820</name>
</gene>
<sequence>MLLPLADGVTIQLGEHVWSFGLNFILYLVIAAIVGFLAEYIVGWRVPFGIIGSIIAAVIGIWLMTQVIQINGISINGHNDIDLFGVPLIRALIGSIIFVAIWHLLTAGIARRRPRRRYGAA</sequence>
<accession>A0A401ZZQ2</accession>
<feature type="transmembrane region" description="Helical" evidence="1">
    <location>
        <begin position="20"/>
        <end position="41"/>
    </location>
</feature>
<protein>
    <recommendedName>
        <fullName evidence="4">Transglycosylase</fullName>
    </recommendedName>
</protein>
<dbReference type="Proteomes" id="UP000287352">
    <property type="component" value="Unassembled WGS sequence"/>
</dbReference>
<comment type="caution">
    <text evidence="2">The sequence shown here is derived from an EMBL/GenBank/DDBJ whole genome shotgun (WGS) entry which is preliminary data.</text>
</comment>
<organism evidence="2 3">
    <name type="scientific">Tengunoibacter tsumagoiensis</name>
    <dbReference type="NCBI Taxonomy" id="2014871"/>
    <lineage>
        <taxon>Bacteria</taxon>
        <taxon>Bacillati</taxon>
        <taxon>Chloroflexota</taxon>
        <taxon>Ktedonobacteria</taxon>
        <taxon>Ktedonobacterales</taxon>
        <taxon>Dictyobacteraceae</taxon>
        <taxon>Tengunoibacter</taxon>
    </lineage>
</organism>
<keyword evidence="3" id="KW-1185">Reference proteome</keyword>
<dbReference type="RefSeq" id="WP_174719958.1">
    <property type="nucleotide sequence ID" value="NZ_BIFR01000001.1"/>
</dbReference>
<evidence type="ECO:0008006" key="4">
    <source>
        <dbReference type="Google" id="ProtNLM"/>
    </source>
</evidence>
<keyword evidence="1" id="KW-1133">Transmembrane helix</keyword>
<keyword evidence="1" id="KW-0472">Membrane</keyword>
<dbReference type="EMBL" id="BIFR01000001">
    <property type="protein sequence ID" value="GCE12323.1"/>
    <property type="molecule type" value="Genomic_DNA"/>
</dbReference>